<evidence type="ECO:0000313" key="2">
    <source>
        <dbReference type="Proteomes" id="UP000828048"/>
    </source>
</evidence>
<proteinExistence type="predicted"/>
<dbReference type="Proteomes" id="UP000828048">
    <property type="component" value="Chromosome 2"/>
</dbReference>
<evidence type="ECO:0000313" key="1">
    <source>
        <dbReference type="EMBL" id="KAH7833102.1"/>
    </source>
</evidence>
<sequence length="315" mass="35865">MTLESEGAKEAGGEFKRKFTLYMVGSFLCPTTKPAINKSFIHLVSDVVAMENLNWAKLTLQFLCQITVTPNSIATYLGYECPSIDAITYPRQAWAVPDDDIVSALTDNPNSYNNGRFKSESSMDRYHLINWIVHYNVNPHGSEKSPWMSDGRLLYVFNHGEKEKVDWAKWIWDAMVKFWRKGPSNANIPFPAMVTKLCEGAKVKPEKGDSKGHHGCRQAIRASLEKKSKAMSQPPRTQTASSSKRKPTANRHDTIETQQSRLDKCLDRLERDNSKIKRWLKWLMDKVGTLTNDPYLPTEDDETTEKEHGLVVVLI</sequence>
<gene>
    <name evidence="1" type="ORF">Vadar_003164</name>
</gene>
<protein>
    <submittedName>
        <fullName evidence="1">Uncharacterized protein</fullName>
    </submittedName>
</protein>
<organism evidence="1 2">
    <name type="scientific">Vaccinium darrowii</name>
    <dbReference type="NCBI Taxonomy" id="229202"/>
    <lineage>
        <taxon>Eukaryota</taxon>
        <taxon>Viridiplantae</taxon>
        <taxon>Streptophyta</taxon>
        <taxon>Embryophyta</taxon>
        <taxon>Tracheophyta</taxon>
        <taxon>Spermatophyta</taxon>
        <taxon>Magnoliopsida</taxon>
        <taxon>eudicotyledons</taxon>
        <taxon>Gunneridae</taxon>
        <taxon>Pentapetalae</taxon>
        <taxon>asterids</taxon>
        <taxon>Ericales</taxon>
        <taxon>Ericaceae</taxon>
        <taxon>Vaccinioideae</taxon>
        <taxon>Vaccinieae</taxon>
        <taxon>Vaccinium</taxon>
    </lineage>
</organism>
<name>A0ACB7WXF1_9ERIC</name>
<keyword evidence="2" id="KW-1185">Reference proteome</keyword>
<comment type="caution">
    <text evidence="1">The sequence shown here is derived from an EMBL/GenBank/DDBJ whole genome shotgun (WGS) entry which is preliminary data.</text>
</comment>
<dbReference type="EMBL" id="CM037152">
    <property type="protein sequence ID" value="KAH7833102.1"/>
    <property type="molecule type" value="Genomic_DNA"/>
</dbReference>
<reference evidence="1 2" key="1">
    <citation type="journal article" date="2021" name="Hortic Res">
        <title>High-quality reference genome and annotation aids understanding of berry development for evergreen blueberry (Vaccinium darrowii).</title>
        <authorList>
            <person name="Yu J."/>
            <person name="Hulse-Kemp A.M."/>
            <person name="Babiker E."/>
            <person name="Staton M."/>
        </authorList>
    </citation>
    <scope>NUCLEOTIDE SEQUENCE [LARGE SCALE GENOMIC DNA]</scope>
    <source>
        <strain evidence="2">cv. NJ 8807/NJ 8810</strain>
        <tissue evidence="1">Young leaf</tissue>
    </source>
</reference>
<accession>A0ACB7WXF1</accession>